<proteinExistence type="predicted"/>
<keyword evidence="1" id="KW-0812">Transmembrane</keyword>
<accession>A0A1M6HIB7</accession>
<evidence type="ECO:0000313" key="2">
    <source>
        <dbReference type="EMBL" id="SHJ21940.1"/>
    </source>
</evidence>
<name>A0A1M6HIB7_9CLOT</name>
<protein>
    <recommendedName>
        <fullName evidence="4">DUF3829 domain-containing protein</fullName>
    </recommendedName>
</protein>
<keyword evidence="3" id="KW-1185">Reference proteome</keyword>
<keyword evidence="1" id="KW-0472">Membrane</keyword>
<dbReference type="STRING" id="1121298.SAMN05444401_2531"/>
<evidence type="ECO:0008006" key="4">
    <source>
        <dbReference type="Google" id="ProtNLM"/>
    </source>
</evidence>
<dbReference type="EMBL" id="FQZO01000003">
    <property type="protein sequence ID" value="SHJ21940.1"/>
    <property type="molecule type" value="Genomic_DNA"/>
</dbReference>
<reference evidence="2 3" key="1">
    <citation type="submission" date="2016-11" db="EMBL/GenBank/DDBJ databases">
        <authorList>
            <person name="Jaros S."/>
            <person name="Januszkiewicz K."/>
            <person name="Wedrychowicz H."/>
        </authorList>
    </citation>
    <scope>NUCLEOTIDE SEQUENCE [LARGE SCALE GENOMIC DNA]</scope>
    <source>
        <strain evidence="2 3">DSM 21864</strain>
    </source>
</reference>
<keyword evidence="1" id="KW-1133">Transmembrane helix</keyword>
<dbReference type="AlphaFoldDB" id="A0A1M6HIB7"/>
<dbReference type="OrthoDB" id="1938186at2"/>
<evidence type="ECO:0000256" key="1">
    <source>
        <dbReference type="SAM" id="Phobius"/>
    </source>
</evidence>
<gene>
    <name evidence="2" type="ORF">SAMN05444401_2531</name>
</gene>
<dbReference type="RefSeq" id="WP_073007033.1">
    <property type="nucleotide sequence ID" value="NZ_FQZO01000003.1"/>
</dbReference>
<dbReference type="Proteomes" id="UP000184080">
    <property type="component" value="Unassembled WGS sequence"/>
</dbReference>
<evidence type="ECO:0000313" key="3">
    <source>
        <dbReference type="Proteomes" id="UP000184080"/>
    </source>
</evidence>
<sequence length="332" mass="38409">MKLEYKKFIKTPYILALLILIFVIIFGTYRYFTTKSYKTYEGRMHIYIKDIASANSMAKNLIKDQTIDVQASLTLLPEIITKLKDIKLKLDKETPSEKYIAFNSDVSKGVSNNILLYEQLCLSLSNPNAKDITKSFEKLQEYKSECLSNYEKASVKKLSVKLPKDTEVFLVNAFAYINEIIKLNRDSDIISSQKNDFILTMDEIVSKFKSINSDYEVPLKRVREEKKSYEGIIDSIDKNIETLVSLTEKFNSISIPNNALDAHNNFKVCLSGFNKYIQELRDAVSSENLKSKDKSLTEEELDILYENASENYEELKASFENFILVYEKYKEK</sequence>
<feature type="transmembrane region" description="Helical" evidence="1">
    <location>
        <begin position="12"/>
        <end position="32"/>
    </location>
</feature>
<organism evidence="2 3">
    <name type="scientific">Clostridium amylolyticum</name>
    <dbReference type="NCBI Taxonomy" id="1121298"/>
    <lineage>
        <taxon>Bacteria</taxon>
        <taxon>Bacillati</taxon>
        <taxon>Bacillota</taxon>
        <taxon>Clostridia</taxon>
        <taxon>Eubacteriales</taxon>
        <taxon>Clostridiaceae</taxon>
        <taxon>Clostridium</taxon>
    </lineage>
</organism>